<keyword evidence="2" id="KW-0472">Membrane</keyword>
<evidence type="ECO:0000313" key="4">
    <source>
        <dbReference type="Proteomes" id="UP000824633"/>
    </source>
</evidence>
<keyword evidence="4" id="KW-1185">Reference proteome</keyword>
<feature type="transmembrane region" description="Helical" evidence="2">
    <location>
        <begin position="111"/>
        <end position="130"/>
    </location>
</feature>
<reference evidence="4" key="1">
    <citation type="submission" date="2021-07" db="EMBL/GenBank/DDBJ databases">
        <title>Complete genome sequencing of a Clostridium isolate.</title>
        <authorList>
            <person name="Ueki A."/>
            <person name="Tonouchi A."/>
        </authorList>
    </citation>
    <scope>NUCLEOTIDE SEQUENCE [LARGE SCALE GENOMIC DNA]</scope>
    <source>
        <strain evidence="4">C5S11</strain>
    </source>
</reference>
<feature type="compositionally biased region" description="Basic and acidic residues" evidence="1">
    <location>
        <begin position="28"/>
        <end position="38"/>
    </location>
</feature>
<feature type="region of interest" description="Disordered" evidence="1">
    <location>
        <begin position="1"/>
        <end position="64"/>
    </location>
</feature>
<sequence>MEKDNINENKINSEVEEMEVQTSNIETTKVENDIKNETLDEGNTNSELHGLINGEDSENSDDDINESSSIQVILANALDQLLIVAASAVLVLLCSVVLKLFGYMFTEGTGSVVLAGGIIYFILNCIYAPIMENSNAKNTIAKKILNIN</sequence>
<organism evidence="3 4">
    <name type="scientific">Clostridium gelidum</name>
    <dbReference type="NCBI Taxonomy" id="704125"/>
    <lineage>
        <taxon>Bacteria</taxon>
        <taxon>Bacillati</taxon>
        <taxon>Bacillota</taxon>
        <taxon>Clostridia</taxon>
        <taxon>Eubacteriales</taxon>
        <taxon>Clostridiaceae</taxon>
        <taxon>Clostridium</taxon>
    </lineage>
</organism>
<evidence type="ECO:0000256" key="1">
    <source>
        <dbReference type="SAM" id="MobiDB-lite"/>
    </source>
</evidence>
<keyword evidence="2" id="KW-1133">Transmembrane helix</keyword>
<name>A0ABM7SZ11_9CLOT</name>
<dbReference type="Proteomes" id="UP000824633">
    <property type="component" value="Chromosome"/>
</dbReference>
<feature type="compositionally biased region" description="Acidic residues" evidence="1">
    <location>
        <begin position="55"/>
        <end position="64"/>
    </location>
</feature>
<feature type="compositionally biased region" description="Basic and acidic residues" evidence="1">
    <location>
        <begin position="1"/>
        <end position="13"/>
    </location>
</feature>
<evidence type="ECO:0000256" key="2">
    <source>
        <dbReference type="SAM" id="Phobius"/>
    </source>
</evidence>
<proteinExistence type="predicted"/>
<evidence type="ECO:0008006" key="5">
    <source>
        <dbReference type="Google" id="ProtNLM"/>
    </source>
</evidence>
<accession>A0ABM7SZ11</accession>
<dbReference type="RefSeq" id="WP_224036385.1">
    <property type="nucleotide sequence ID" value="NZ_AP024849.1"/>
</dbReference>
<keyword evidence="2" id="KW-0812">Transmembrane</keyword>
<dbReference type="EMBL" id="AP024849">
    <property type="protein sequence ID" value="BCZ44727.1"/>
    <property type="molecule type" value="Genomic_DNA"/>
</dbReference>
<evidence type="ECO:0000313" key="3">
    <source>
        <dbReference type="EMBL" id="BCZ44727.1"/>
    </source>
</evidence>
<feature type="transmembrane region" description="Helical" evidence="2">
    <location>
        <begin position="81"/>
        <end position="105"/>
    </location>
</feature>
<gene>
    <name evidence="3" type="ORF">psyc5s11_07940</name>
</gene>
<protein>
    <recommendedName>
        <fullName evidence="5">RDD family protein</fullName>
    </recommendedName>
</protein>